<sequence>FRHEDCANASLANLTCDQLADRRSPVIEFWENKVLRLSGGLEVPGALNWEVTLCLLACWVLVYFCVWKGVKSTGKVPLEACSGEGGSALGAGCLCQAHLWQQEVTRQSLAL</sequence>
<evidence type="ECO:0000313" key="7">
    <source>
        <dbReference type="EMBL" id="PNI12507.1"/>
    </source>
</evidence>
<dbReference type="InterPro" id="IPR037272">
    <property type="entry name" value="SNS_sf"/>
</dbReference>
<feature type="non-terminal residue" evidence="7">
    <location>
        <position position="111"/>
    </location>
</feature>
<comment type="caution">
    <text evidence="7">The sequence shown here is derived from an EMBL/GenBank/DDBJ whole genome shotgun (WGS) entry which is preliminary data.</text>
</comment>
<keyword evidence="3 6" id="KW-0812">Transmembrane</keyword>
<evidence type="ECO:0000256" key="6">
    <source>
        <dbReference type="SAM" id="Phobius"/>
    </source>
</evidence>
<evidence type="ECO:0000256" key="1">
    <source>
        <dbReference type="ARBA" id="ARBA00004141"/>
    </source>
</evidence>
<dbReference type="Pfam" id="PF00209">
    <property type="entry name" value="SNF"/>
    <property type="match status" value="1"/>
</dbReference>
<evidence type="ECO:0000256" key="3">
    <source>
        <dbReference type="ARBA" id="ARBA00022692"/>
    </source>
</evidence>
<dbReference type="AlphaFoldDB" id="A0A2J8IPQ6"/>
<evidence type="ECO:0000256" key="5">
    <source>
        <dbReference type="ARBA" id="ARBA00023136"/>
    </source>
</evidence>
<keyword evidence="2" id="KW-0813">Transport</keyword>
<keyword evidence="4 6" id="KW-1133">Transmembrane helix</keyword>
<dbReference type="InterPro" id="IPR000175">
    <property type="entry name" value="Na/ntran_symport"/>
</dbReference>
<organism evidence="7 8">
    <name type="scientific">Pan troglodytes</name>
    <name type="common">Chimpanzee</name>
    <dbReference type="NCBI Taxonomy" id="9598"/>
    <lineage>
        <taxon>Eukaryota</taxon>
        <taxon>Metazoa</taxon>
        <taxon>Chordata</taxon>
        <taxon>Craniata</taxon>
        <taxon>Vertebrata</taxon>
        <taxon>Euteleostomi</taxon>
        <taxon>Mammalia</taxon>
        <taxon>Eutheria</taxon>
        <taxon>Euarchontoglires</taxon>
        <taxon>Primates</taxon>
        <taxon>Haplorrhini</taxon>
        <taxon>Catarrhini</taxon>
        <taxon>Hominidae</taxon>
        <taxon>Pan</taxon>
    </lineage>
</organism>
<dbReference type="EMBL" id="NBAG03000655">
    <property type="protein sequence ID" value="PNI12507.1"/>
    <property type="molecule type" value="Genomic_DNA"/>
</dbReference>
<evidence type="ECO:0000313" key="8">
    <source>
        <dbReference type="Proteomes" id="UP000236370"/>
    </source>
</evidence>
<protein>
    <submittedName>
        <fullName evidence="7">SLC6A8 isoform 8</fullName>
    </submittedName>
</protein>
<keyword evidence="5 6" id="KW-0472">Membrane</keyword>
<dbReference type="GO" id="GO:0022857">
    <property type="term" value="F:transmembrane transporter activity"/>
    <property type="evidence" value="ECO:0007669"/>
    <property type="project" value="UniProtKB-ARBA"/>
</dbReference>
<dbReference type="SUPFAM" id="SSF161070">
    <property type="entry name" value="SNF-like"/>
    <property type="match status" value="1"/>
</dbReference>
<proteinExistence type="predicted"/>
<dbReference type="Proteomes" id="UP000236370">
    <property type="component" value="Unassembled WGS sequence"/>
</dbReference>
<dbReference type="PROSITE" id="PS50267">
    <property type="entry name" value="NA_NEUROTRAN_SYMP_3"/>
    <property type="match status" value="1"/>
</dbReference>
<reference evidence="7 8" key="1">
    <citation type="submission" date="2017-12" db="EMBL/GenBank/DDBJ databases">
        <title>High-resolution comparative analysis of great ape genomes.</title>
        <authorList>
            <person name="Pollen A."/>
            <person name="Hastie A."/>
            <person name="Hormozdiari F."/>
            <person name="Dougherty M."/>
            <person name="Liu R."/>
            <person name="Chaisson M."/>
            <person name="Hoppe E."/>
            <person name="Hill C."/>
            <person name="Pang A."/>
            <person name="Hillier L."/>
            <person name="Baker C."/>
            <person name="Armstrong J."/>
            <person name="Shendure J."/>
            <person name="Paten B."/>
            <person name="Wilson R."/>
            <person name="Chao H."/>
            <person name="Schneider V."/>
            <person name="Ventura M."/>
            <person name="Kronenberg Z."/>
            <person name="Murali S."/>
            <person name="Gordon D."/>
            <person name="Cantsilieris S."/>
            <person name="Munson K."/>
            <person name="Nelson B."/>
            <person name="Raja A."/>
            <person name="Underwood J."/>
            <person name="Diekhans M."/>
            <person name="Fiddes I."/>
            <person name="Haussler D."/>
            <person name="Eichler E."/>
        </authorList>
    </citation>
    <scope>NUCLEOTIDE SEQUENCE [LARGE SCALE GENOMIC DNA]</scope>
    <source>
        <strain evidence="7">Yerkes chimp pedigree #C0471</strain>
    </source>
</reference>
<evidence type="ECO:0000256" key="2">
    <source>
        <dbReference type="ARBA" id="ARBA00022448"/>
    </source>
</evidence>
<gene>
    <name evidence="7" type="ORF">CK820_G0054369</name>
</gene>
<comment type="subcellular location">
    <subcellularLocation>
        <location evidence="1">Membrane</location>
        <topology evidence="1">Multi-pass membrane protein</topology>
    </subcellularLocation>
</comment>
<name>A0A2J8IPQ6_PANTR</name>
<dbReference type="GO" id="GO:0016020">
    <property type="term" value="C:membrane"/>
    <property type="evidence" value="ECO:0007669"/>
    <property type="project" value="UniProtKB-SubCell"/>
</dbReference>
<accession>A0A2J8IPQ6</accession>
<evidence type="ECO:0000256" key="4">
    <source>
        <dbReference type="ARBA" id="ARBA00022989"/>
    </source>
</evidence>
<feature type="transmembrane region" description="Helical" evidence="6">
    <location>
        <begin position="46"/>
        <end position="66"/>
    </location>
</feature>
<feature type="non-terminal residue" evidence="7">
    <location>
        <position position="1"/>
    </location>
</feature>
<dbReference type="PANTHER" id="PTHR11616">
    <property type="entry name" value="SODIUM/CHLORIDE DEPENDENT TRANSPORTER"/>
    <property type="match status" value="1"/>
</dbReference>
<dbReference type="PANTHER" id="PTHR11616:SF96">
    <property type="entry name" value="SODIUM- AND CHLORIDE-DEPENDENT CREATINE TRANSPORTER 1"/>
    <property type="match status" value="1"/>
</dbReference>